<protein>
    <recommendedName>
        <fullName evidence="3">DNA recombination-mediator protein A</fullName>
    </recommendedName>
</protein>
<evidence type="ECO:0008006" key="3">
    <source>
        <dbReference type="Google" id="ProtNLM"/>
    </source>
</evidence>
<gene>
    <name evidence="1" type="ORF">EV643_103237</name>
</gene>
<dbReference type="SUPFAM" id="SSF102405">
    <property type="entry name" value="MCP/YpsA-like"/>
    <property type="match status" value="1"/>
</dbReference>
<dbReference type="InterPro" id="IPR010697">
    <property type="entry name" value="YspA"/>
</dbReference>
<dbReference type="OrthoDB" id="3231229at2"/>
<dbReference type="PANTHER" id="PTHR38440:SF1">
    <property type="entry name" value="UPF0398 PROTEIN SPR0331"/>
    <property type="match status" value="1"/>
</dbReference>
<dbReference type="AlphaFoldDB" id="A0A4R6KJM2"/>
<dbReference type="Proteomes" id="UP000295388">
    <property type="component" value="Unassembled WGS sequence"/>
</dbReference>
<evidence type="ECO:0000313" key="1">
    <source>
        <dbReference type="EMBL" id="TDO51498.1"/>
    </source>
</evidence>
<evidence type="ECO:0000313" key="2">
    <source>
        <dbReference type="Proteomes" id="UP000295388"/>
    </source>
</evidence>
<name>A0A4R6KJM2_9ACTN</name>
<proteinExistence type="predicted"/>
<comment type="caution">
    <text evidence="1">The sequence shown here is derived from an EMBL/GenBank/DDBJ whole genome shotgun (WGS) entry which is preliminary data.</text>
</comment>
<dbReference type="Gene3D" id="3.40.50.450">
    <property type="match status" value="1"/>
</dbReference>
<keyword evidence="2" id="KW-1185">Reference proteome</keyword>
<accession>A0A4R6KJM2</accession>
<sequence>MVRLAVSGHRGLSKDTEALVTEELHRIIETKGEVTGISCLADGADALFAQTVLDLGGRLIAVIPASSYRDGLPTSHHSTYDSLLAKASETVALDRTNSDSDAHMDASLRMLAIADELLAVWDGQPARGFGGTADVVQAAHDKNLPVTVIWPSGASRA</sequence>
<dbReference type="EMBL" id="SNWQ01000003">
    <property type="protein sequence ID" value="TDO51498.1"/>
    <property type="molecule type" value="Genomic_DNA"/>
</dbReference>
<reference evidence="1 2" key="1">
    <citation type="submission" date="2019-03" db="EMBL/GenBank/DDBJ databases">
        <title>Genomic Encyclopedia of Type Strains, Phase III (KMG-III): the genomes of soil and plant-associated and newly described type strains.</title>
        <authorList>
            <person name="Whitman W."/>
        </authorList>
    </citation>
    <scope>NUCLEOTIDE SEQUENCE [LARGE SCALE GENOMIC DNA]</scope>
    <source>
        <strain evidence="1 2">VKM Ac-2527</strain>
    </source>
</reference>
<dbReference type="PANTHER" id="PTHR38440">
    <property type="entry name" value="UPF0398 PROTEIN YPSA"/>
    <property type="match status" value="1"/>
</dbReference>
<dbReference type="RefSeq" id="WP_133799439.1">
    <property type="nucleotide sequence ID" value="NZ_SNWQ01000003.1"/>
</dbReference>
<organism evidence="1 2">
    <name type="scientific">Kribbella caucasensis</name>
    <dbReference type="NCBI Taxonomy" id="2512215"/>
    <lineage>
        <taxon>Bacteria</taxon>
        <taxon>Bacillati</taxon>
        <taxon>Actinomycetota</taxon>
        <taxon>Actinomycetes</taxon>
        <taxon>Propionibacteriales</taxon>
        <taxon>Kribbellaceae</taxon>
        <taxon>Kribbella</taxon>
    </lineage>
</organism>